<dbReference type="EMBL" id="JAAGVY010000004">
    <property type="protein sequence ID" value="NEN22689.1"/>
    <property type="molecule type" value="Genomic_DNA"/>
</dbReference>
<gene>
    <name evidence="5" type="ORF">G3O08_04105</name>
</gene>
<sequence>MREAIRFTLFVVIIFALISATLKWPLYGFIGIFVVILAIGLYDINQKSHTILRNFPVIGHMRYLLEMISPEIHQYFIESDTDGKPIDRNHRTYIYSRAKLERDTHPFGTQLNVNEDNYKWMQHSIYPAARLSSPPRIRVGGSKCTQPYSSSIFNISAMSYGSLSKNAIEALNKGAKAGSFFHNTGEGGISAFHLSGGDLVWEIGTGYFGCRTEDGHFNPERFEKNANRPEVKMIEIKISQGAKPGHGGVLPAAKNNEEIAEIRGLKPHTDVLSPPGHSAFSDAYGLLQFVQQLRELSNGKPIGFKLCIGSKDEFDDICKKMVETGVKPDFITIDGSEGGTGAAPIDFSNYVGMPWEQGLIYAVDTLRGYDLKKDIRVLTATKIITAFDVFKALCIGADICAAARAMMMAVGCIQALKCDTNTCPTGVATQDPRLVRGLVVEDKWKRVRNYQGATIHDFLELFMAAGCNHLEQLDRKLIYKQVNDKTMSYATLYPEVKPGSYLQHVNAKAALAE</sequence>
<dbReference type="InterPro" id="IPR013785">
    <property type="entry name" value="Aldolase_TIM"/>
</dbReference>
<dbReference type="InterPro" id="IPR002932">
    <property type="entry name" value="Glu_synthdom"/>
</dbReference>
<dbReference type="PIRSF" id="PIRSF006429">
    <property type="entry name" value="GOGAT_lg_2"/>
    <property type="match status" value="1"/>
</dbReference>
<evidence type="ECO:0000256" key="1">
    <source>
        <dbReference type="ARBA" id="ARBA00009716"/>
    </source>
</evidence>
<dbReference type="GO" id="GO:0006537">
    <property type="term" value="P:glutamate biosynthetic process"/>
    <property type="evidence" value="ECO:0007669"/>
    <property type="project" value="InterPro"/>
</dbReference>
<evidence type="ECO:0000256" key="2">
    <source>
        <dbReference type="PIRNR" id="PIRNR006429"/>
    </source>
</evidence>
<reference evidence="5 6" key="1">
    <citation type="submission" date="2020-02" db="EMBL/GenBank/DDBJ databases">
        <title>Out from the shadows clarifying the taxonomy of the family Cryomorphaceae and related taxa by utilizing the GTDB taxonomic framework.</title>
        <authorList>
            <person name="Bowman J.P."/>
        </authorList>
    </citation>
    <scope>NUCLEOTIDE SEQUENCE [LARGE SCALE GENOMIC DNA]</scope>
    <source>
        <strain evidence="5 6">QSSC 1-22</strain>
    </source>
</reference>
<proteinExistence type="inferred from homology"/>
<evidence type="ECO:0000256" key="3">
    <source>
        <dbReference type="SAM" id="Phobius"/>
    </source>
</evidence>
<evidence type="ECO:0000313" key="5">
    <source>
        <dbReference type="EMBL" id="NEN22689.1"/>
    </source>
</evidence>
<dbReference type="CDD" id="cd02808">
    <property type="entry name" value="GltS_FMN"/>
    <property type="match status" value="1"/>
</dbReference>
<dbReference type="PIRSF" id="PIRSF500060">
    <property type="entry name" value="UCP500060"/>
    <property type="match status" value="1"/>
</dbReference>
<organism evidence="5 6">
    <name type="scientific">Cryomorpha ignava</name>
    <dbReference type="NCBI Taxonomy" id="101383"/>
    <lineage>
        <taxon>Bacteria</taxon>
        <taxon>Pseudomonadati</taxon>
        <taxon>Bacteroidota</taxon>
        <taxon>Flavobacteriia</taxon>
        <taxon>Flavobacteriales</taxon>
        <taxon>Cryomorphaceae</taxon>
        <taxon>Cryomorpha</taxon>
    </lineage>
</organism>
<dbReference type="InterPro" id="IPR024188">
    <property type="entry name" value="GltB"/>
</dbReference>
<dbReference type="RefSeq" id="WP_163283408.1">
    <property type="nucleotide sequence ID" value="NZ_JAAGVY010000004.1"/>
</dbReference>
<dbReference type="InterPro" id="IPR027283">
    <property type="entry name" value="YerD"/>
</dbReference>
<keyword evidence="6" id="KW-1185">Reference proteome</keyword>
<feature type="domain" description="Glutamate synthase" evidence="4">
    <location>
        <begin position="151"/>
        <end position="467"/>
    </location>
</feature>
<dbReference type="Pfam" id="PF01645">
    <property type="entry name" value="Glu_synthase"/>
    <property type="match status" value="1"/>
</dbReference>
<dbReference type="Gene3D" id="3.20.20.70">
    <property type="entry name" value="Aldolase class I"/>
    <property type="match status" value="1"/>
</dbReference>
<protein>
    <submittedName>
        <fullName evidence="5">FMN-binding glutamate synthase family protein</fullName>
    </submittedName>
</protein>
<dbReference type="AlphaFoldDB" id="A0A7K3WM13"/>
<accession>A0A7K3WM13</accession>
<evidence type="ECO:0000259" key="4">
    <source>
        <dbReference type="Pfam" id="PF01645"/>
    </source>
</evidence>
<comment type="similarity">
    <text evidence="1 2">Belongs to the glutamate synthase family.</text>
</comment>
<dbReference type="Proteomes" id="UP000486602">
    <property type="component" value="Unassembled WGS sequence"/>
</dbReference>
<evidence type="ECO:0000313" key="6">
    <source>
        <dbReference type="Proteomes" id="UP000486602"/>
    </source>
</evidence>
<dbReference type="PANTHER" id="PTHR43819">
    <property type="entry name" value="ARCHAEAL-TYPE GLUTAMATE SYNTHASE [NADPH]"/>
    <property type="match status" value="1"/>
</dbReference>
<dbReference type="SUPFAM" id="SSF51395">
    <property type="entry name" value="FMN-linked oxidoreductases"/>
    <property type="match status" value="1"/>
</dbReference>
<feature type="transmembrane region" description="Helical" evidence="3">
    <location>
        <begin position="7"/>
        <end position="22"/>
    </location>
</feature>
<dbReference type="GO" id="GO:0015930">
    <property type="term" value="F:glutamate synthase activity"/>
    <property type="evidence" value="ECO:0007669"/>
    <property type="project" value="InterPro"/>
</dbReference>
<dbReference type="PANTHER" id="PTHR43819:SF1">
    <property type="entry name" value="ARCHAEAL-TYPE GLUTAMATE SYNTHASE [NADPH]"/>
    <property type="match status" value="1"/>
</dbReference>
<comment type="caution">
    <text evidence="5">The sequence shown here is derived from an EMBL/GenBank/DDBJ whole genome shotgun (WGS) entry which is preliminary data.</text>
</comment>
<keyword evidence="3" id="KW-1133">Transmembrane helix</keyword>
<keyword evidence="3" id="KW-0472">Membrane</keyword>
<keyword evidence="3" id="KW-0812">Transmembrane</keyword>
<name>A0A7K3WM13_9FLAO</name>